<evidence type="ECO:0000313" key="4">
    <source>
        <dbReference type="Proteomes" id="UP000193391"/>
    </source>
</evidence>
<comment type="similarity">
    <text evidence="1">Belongs to the short-chain dehydrogenases/reductases (SDR) family.</text>
</comment>
<dbReference type="Gene3D" id="3.40.50.720">
    <property type="entry name" value="NAD(P)-binding Rossmann-like Domain"/>
    <property type="match status" value="1"/>
</dbReference>
<dbReference type="PROSITE" id="PS00061">
    <property type="entry name" value="ADH_SHORT"/>
    <property type="match status" value="1"/>
</dbReference>
<dbReference type="Proteomes" id="UP000193391">
    <property type="component" value="Unassembled WGS sequence"/>
</dbReference>
<comment type="caution">
    <text evidence="3">The sequence shown here is derived from an EMBL/GenBank/DDBJ whole genome shotgun (WGS) entry which is preliminary data.</text>
</comment>
<dbReference type="InterPro" id="IPR020904">
    <property type="entry name" value="Sc_DH/Rdtase_CS"/>
</dbReference>
<dbReference type="OrthoDB" id="9790785at2"/>
<sequence>MSAQKRLEGKVALVTGASHGIGRAIAKRFAAEGAEVIALGRNVGALEELDDEIRAEGGKVVLLPLDLTMYEKIDAMGASIYERFGKLDIVVGNAAVLGELAPVGHIDTQMFENTLAVNVTANFRLIRSVDKLLRLANAGRAIFVTSGASSKGLAFWGLYAATKAALEALVLSYAQEMNDSTVKVNLVNPGPIRTTMRAAAFPGEDPQTLRTPESIMDVFVDLAAEDCTRHGEIIKPS</sequence>
<dbReference type="InterPro" id="IPR002347">
    <property type="entry name" value="SDR_fam"/>
</dbReference>
<name>A0A1Y2KXJ5_9PROT</name>
<dbReference type="Pfam" id="PF00106">
    <property type="entry name" value="adh_short"/>
    <property type="match status" value="1"/>
</dbReference>
<organism evidence="3 4">
    <name type="scientific">Thalassospira mesophila</name>
    <dbReference type="NCBI Taxonomy" id="1293891"/>
    <lineage>
        <taxon>Bacteria</taxon>
        <taxon>Pseudomonadati</taxon>
        <taxon>Pseudomonadota</taxon>
        <taxon>Alphaproteobacteria</taxon>
        <taxon>Rhodospirillales</taxon>
        <taxon>Thalassospiraceae</taxon>
        <taxon>Thalassospira</taxon>
    </lineage>
</organism>
<dbReference type="PANTHER" id="PTHR42901">
    <property type="entry name" value="ALCOHOL DEHYDROGENASE"/>
    <property type="match status" value="1"/>
</dbReference>
<proteinExistence type="inferred from homology"/>
<evidence type="ECO:0000256" key="2">
    <source>
        <dbReference type="ARBA" id="ARBA00023002"/>
    </source>
</evidence>
<gene>
    <name evidence="3" type="ORF">TMES_14900</name>
</gene>
<accession>A0A1Y2KXJ5</accession>
<reference evidence="3 4" key="1">
    <citation type="submission" date="2014-03" db="EMBL/GenBank/DDBJ databases">
        <title>The draft genome sequence of Thalassospira mesophila JCM 18969.</title>
        <authorList>
            <person name="Lai Q."/>
            <person name="Shao Z."/>
        </authorList>
    </citation>
    <scope>NUCLEOTIDE SEQUENCE [LARGE SCALE GENOMIC DNA]</scope>
    <source>
        <strain evidence="3 4">JCM 18969</strain>
    </source>
</reference>
<dbReference type="PANTHER" id="PTHR42901:SF1">
    <property type="entry name" value="ALCOHOL DEHYDROGENASE"/>
    <property type="match status" value="1"/>
</dbReference>
<dbReference type="InterPro" id="IPR036291">
    <property type="entry name" value="NAD(P)-bd_dom_sf"/>
</dbReference>
<dbReference type="PRINTS" id="PR00081">
    <property type="entry name" value="GDHRDH"/>
</dbReference>
<dbReference type="EMBL" id="JFKA01000007">
    <property type="protein sequence ID" value="OSQ37121.1"/>
    <property type="molecule type" value="Genomic_DNA"/>
</dbReference>
<dbReference type="GO" id="GO:0016491">
    <property type="term" value="F:oxidoreductase activity"/>
    <property type="evidence" value="ECO:0007669"/>
    <property type="project" value="UniProtKB-KW"/>
</dbReference>
<keyword evidence="4" id="KW-1185">Reference proteome</keyword>
<keyword evidence="2" id="KW-0560">Oxidoreductase</keyword>
<dbReference type="SUPFAM" id="SSF51735">
    <property type="entry name" value="NAD(P)-binding Rossmann-fold domains"/>
    <property type="match status" value="1"/>
</dbReference>
<evidence type="ECO:0000256" key="1">
    <source>
        <dbReference type="ARBA" id="ARBA00006484"/>
    </source>
</evidence>
<dbReference type="AlphaFoldDB" id="A0A1Y2KXJ5"/>
<dbReference type="STRING" id="1293891.TMES_14900"/>
<dbReference type="RefSeq" id="WP_085583971.1">
    <property type="nucleotide sequence ID" value="NZ_JFKA01000007.1"/>
</dbReference>
<evidence type="ECO:0000313" key="3">
    <source>
        <dbReference type="EMBL" id="OSQ37121.1"/>
    </source>
</evidence>
<protein>
    <submittedName>
        <fullName evidence="3">Oxidoreductase</fullName>
    </submittedName>
</protein>